<evidence type="ECO:0000313" key="9">
    <source>
        <dbReference type="Proteomes" id="UP001224359"/>
    </source>
</evidence>
<dbReference type="RefSeq" id="WP_306978505.1">
    <property type="nucleotide sequence ID" value="NZ_JAUSTQ010000024.1"/>
</dbReference>
<dbReference type="InterPro" id="IPR002528">
    <property type="entry name" value="MATE_fam"/>
</dbReference>
<feature type="transmembrane region" description="Helical" evidence="7">
    <location>
        <begin position="239"/>
        <end position="262"/>
    </location>
</feature>
<evidence type="ECO:0000256" key="6">
    <source>
        <dbReference type="ARBA" id="ARBA00023136"/>
    </source>
</evidence>
<keyword evidence="4 7" id="KW-0812">Transmembrane</keyword>
<organism evidence="8 9">
    <name type="scientific">Alkalibacillus salilacus</name>
    <dbReference type="NCBI Taxonomy" id="284582"/>
    <lineage>
        <taxon>Bacteria</taxon>
        <taxon>Bacillati</taxon>
        <taxon>Bacillota</taxon>
        <taxon>Bacilli</taxon>
        <taxon>Bacillales</taxon>
        <taxon>Bacillaceae</taxon>
        <taxon>Alkalibacillus</taxon>
    </lineage>
</organism>
<name>A0ABT9VIX3_9BACI</name>
<dbReference type="EMBL" id="JAUSTQ010000024">
    <property type="protein sequence ID" value="MDQ0160917.1"/>
    <property type="molecule type" value="Genomic_DNA"/>
</dbReference>
<dbReference type="InterPro" id="IPR052031">
    <property type="entry name" value="Membrane_Transporter-Flippase"/>
</dbReference>
<evidence type="ECO:0000256" key="7">
    <source>
        <dbReference type="SAM" id="Phobius"/>
    </source>
</evidence>
<keyword evidence="2" id="KW-0813">Transport</keyword>
<feature type="transmembrane region" description="Helical" evidence="7">
    <location>
        <begin position="12"/>
        <end position="37"/>
    </location>
</feature>
<keyword evidence="6 7" id="KW-0472">Membrane</keyword>
<feature type="transmembrane region" description="Helical" evidence="7">
    <location>
        <begin position="317"/>
        <end position="336"/>
    </location>
</feature>
<feature type="transmembrane region" description="Helical" evidence="7">
    <location>
        <begin position="274"/>
        <end position="296"/>
    </location>
</feature>
<keyword evidence="9" id="KW-1185">Reference proteome</keyword>
<feature type="transmembrane region" description="Helical" evidence="7">
    <location>
        <begin position="187"/>
        <end position="213"/>
    </location>
</feature>
<evidence type="ECO:0000256" key="3">
    <source>
        <dbReference type="ARBA" id="ARBA00022475"/>
    </source>
</evidence>
<keyword evidence="5 7" id="KW-1133">Transmembrane helix</keyword>
<dbReference type="Pfam" id="PF01554">
    <property type="entry name" value="MatE"/>
    <property type="match status" value="2"/>
</dbReference>
<comment type="subcellular location">
    <subcellularLocation>
        <location evidence="1">Cell membrane</location>
        <topology evidence="1">Multi-pass membrane protein</topology>
    </subcellularLocation>
</comment>
<evidence type="ECO:0000256" key="2">
    <source>
        <dbReference type="ARBA" id="ARBA00022448"/>
    </source>
</evidence>
<feature type="transmembrane region" description="Helical" evidence="7">
    <location>
        <begin position="412"/>
        <end position="435"/>
    </location>
</feature>
<proteinExistence type="predicted"/>
<evidence type="ECO:0000256" key="4">
    <source>
        <dbReference type="ARBA" id="ARBA00022692"/>
    </source>
</evidence>
<evidence type="ECO:0000256" key="5">
    <source>
        <dbReference type="ARBA" id="ARBA00022989"/>
    </source>
</evidence>
<accession>A0ABT9VIX3</accession>
<dbReference type="PANTHER" id="PTHR43549">
    <property type="entry name" value="MULTIDRUG RESISTANCE PROTEIN YPNP-RELATED"/>
    <property type="match status" value="1"/>
</dbReference>
<comment type="caution">
    <text evidence="8">The sequence shown here is derived from an EMBL/GenBank/DDBJ whole genome shotgun (WGS) entry which is preliminary data.</text>
</comment>
<feature type="transmembrane region" description="Helical" evidence="7">
    <location>
        <begin position="160"/>
        <end position="181"/>
    </location>
</feature>
<feature type="transmembrane region" description="Helical" evidence="7">
    <location>
        <begin position="49"/>
        <end position="71"/>
    </location>
</feature>
<gene>
    <name evidence="8" type="ORF">J2S77_002924</name>
</gene>
<dbReference type="PANTHER" id="PTHR43549:SF2">
    <property type="entry name" value="MULTIDRUG RESISTANCE PROTEIN NORM-RELATED"/>
    <property type="match status" value="1"/>
</dbReference>
<protein>
    <submittedName>
        <fullName evidence="8">Na+-driven multidrug efflux pump</fullName>
    </submittedName>
</protein>
<feature type="transmembrane region" description="Helical" evidence="7">
    <location>
        <begin position="356"/>
        <end position="376"/>
    </location>
</feature>
<feature type="transmembrane region" description="Helical" evidence="7">
    <location>
        <begin position="91"/>
        <end position="113"/>
    </location>
</feature>
<dbReference type="Proteomes" id="UP001224359">
    <property type="component" value="Unassembled WGS sequence"/>
</dbReference>
<feature type="transmembrane region" description="Helical" evidence="7">
    <location>
        <begin position="388"/>
        <end position="406"/>
    </location>
</feature>
<reference evidence="8 9" key="1">
    <citation type="submission" date="2023-07" db="EMBL/GenBank/DDBJ databases">
        <title>Genomic Encyclopedia of Type Strains, Phase IV (KMG-IV): sequencing the most valuable type-strain genomes for metagenomic binning, comparative biology and taxonomic classification.</title>
        <authorList>
            <person name="Goeker M."/>
        </authorList>
    </citation>
    <scope>NUCLEOTIDE SEQUENCE [LARGE SCALE GENOMIC DNA]</scope>
    <source>
        <strain evidence="8 9">DSM 16460</strain>
    </source>
</reference>
<evidence type="ECO:0000256" key="1">
    <source>
        <dbReference type="ARBA" id="ARBA00004651"/>
    </source>
</evidence>
<sequence length="452" mass="51525">MDTSWKKLLTFSLPITFIGIAEMLTTLIDMLWVRYFIKDSTALAAIRVSFSYTMLIEAIVVGFASAMLIYISQNFSSGNKNGANDALRTTVGVIIIFGLISGAIGLLLLGFLGDMFGATDTTINYAQNYLRPLLFGFFFIIMNNFLLILPRYFEKIKVVYYALAILIVTNIIVTPLLMYFFEKANYSLIIAAGFGTLISNLFSLLYLSWLLFFKDYLDLNINKNYLIPNMSFKLMKRNFSFIFSQVFNSLTFSISTFLYMIILSYYPEEAFNVFAVASYIFMLGGVFVQNFSFSLLPLVSRLKGEGELTEIKKIVRNMVKVVVVYSIAVVGILYILRDNISEFMAQTETAYYFVRFIEIYSIPWILGNISMIYIFLYSGSGDAKASMYLIISNMYAIVILSLLFLPNMYDDLVIGVFFALAIVQILTLINSYALYLTGRWKRNHIIESEEVT</sequence>
<keyword evidence="3" id="KW-1003">Cell membrane</keyword>
<feature type="transmembrane region" description="Helical" evidence="7">
    <location>
        <begin position="133"/>
        <end position="153"/>
    </location>
</feature>
<evidence type="ECO:0000313" key="8">
    <source>
        <dbReference type="EMBL" id="MDQ0160917.1"/>
    </source>
</evidence>